<dbReference type="EC" id="1.1.1.100" evidence="3"/>
<reference evidence="3" key="1">
    <citation type="submission" date="2017-02" db="EMBL/GenBank/DDBJ databases">
        <authorList>
            <person name="Regsiter A."/>
            <person name="William W."/>
        </authorList>
    </citation>
    <scope>NUCLEOTIDE SEQUENCE</scope>
    <source>
        <strain evidence="3">Bib</strain>
    </source>
</reference>
<evidence type="ECO:0000256" key="1">
    <source>
        <dbReference type="ARBA" id="ARBA00006484"/>
    </source>
</evidence>
<dbReference type="GO" id="GO:0004316">
    <property type="term" value="F:3-oxoacyl-[acyl-carrier-protein] reductase (NADPH) activity"/>
    <property type="evidence" value="ECO:0007669"/>
    <property type="project" value="UniProtKB-EC"/>
</dbReference>
<gene>
    <name evidence="3" type="ORF">SPIROBIBN47_380025</name>
</gene>
<keyword evidence="2 3" id="KW-0560">Oxidoreductase</keyword>
<protein>
    <submittedName>
        <fullName evidence="3">3-oxoacyl-(Acyl-carrier-protein) reductase</fullName>
        <ecNumber evidence="3">1.1.1.100</ecNumber>
    </submittedName>
</protein>
<dbReference type="SUPFAM" id="SSF51735">
    <property type="entry name" value="NAD(P)-binding Rossmann-fold domains"/>
    <property type="match status" value="1"/>
</dbReference>
<organism evidence="3">
    <name type="scientific">uncultured spirochete</name>
    <dbReference type="NCBI Taxonomy" id="156406"/>
    <lineage>
        <taxon>Bacteria</taxon>
        <taxon>Pseudomonadati</taxon>
        <taxon>Spirochaetota</taxon>
        <taxon>Spirochaetia</taxon>
        <taxon>Spirochaetales</taxon>
        <taxon>environmental samples</taxon>
    </lineage>
</organism>
<comment type="similarity">
    <text evidence="1">Belongs to the short-chain dehydrogenases/reductases (SDR) family.</text>
</comment>
<dbReference type="PRINTS" id="PR00081">
    <property type="entry name" value="GDHRDH"/>
</dbReference>
<sequence length="275" mass="29158">MSFVESLFGLQGKVVVVTGGGGALPSSMAIAFAKAGAKVALWGRGTHHPMSEAADEVKKHAGLPAESRQVFGITVDTASTDACENAFDETVHSLGMPDILLNGVGGNMGRSSFVDFDEKVFEEVLRLNLMAGLMVPSRVFARRWINAGIKGSMINMTSMASYRGLSAVWAYDAAKAGVLNLTQALAKELAPYGIRVNAVAPGFFVGNQNRALLFDEKTGELTPRGKAIISRTPFGRFGEFEELWGAVLYLASEKSAGFVTGVSIPVDGGYLSDNI</sequence>
<dbReference type="Gene3D" id="3.40.50.720">
    <property type="entry name" value="NAD(P)-binding Rossmann-like Domain"/>
    <property type="match status" value="1"/>
</dbReference>
<dbReference type="Pfam" id="PF13561">
    <property type="entry name" value="adh_short_C2"/>
    <property type="match status" value="1"/>
</dbReference>
<dbReference type="InterPro" id="IPR036291">
    <property type="entry name" value="NAD(P)-bd_dom_sf"/>
</dbReference>
<proteinExistence type="inferred from homology"/>
<evidence type="ECO:0000313" key="3">
    <source>
        <dbReference type="EMBL" id="SLM14990.1"/>
    </source>
</evidence>
<dbReference type="PANTHER" id="PTHR42760">
    <property type="entry name" value="SHORT-CHAIN DEHYDROGENASES/REDUCTASES FAMILY MEMBER"/>
    <property type="match status" value="1"/>
</dbReference>
<dbReference type="PANTHER" id="PTHR42760:SF115">
    <property type="entry name" value="3-OXOACYL-[ACYL-CARRIER-PROTEIN] REDUCTASE FABG"/>
    <property type="match status" value="1"/>
</dbReference>
<name>A0A3P3XKU0_9SPIR</name>
<dbReference type="AlphaFoldDB" id="A0A3P3XKU0"/>
<evidence type="ECO:0000256" key="2">
    <source>
        <dbReference type="ARBA" id="ARBA00023002"/>
    </source>
</evidence>
<dbReference type="EMBL" id="FWDM01000032">
    <property type="protein sequence ID" value="SLM14990.1"/>
    <property type="molecule type" value="Genomic_DNA"/>
</dbReference>
<accession>A0A3P3XKU0</accession>
<dbReference type="FunFam" id="3.40.50.720:FF:000084">
    <property type="entry name" value="Short-chain dehydrogenase reductase"/>
    <property type="match status" value="1"/>
</dbReference>
<dbReference type="InterPro" id="IPR002347">
    <property type="entry name" value="SDR_fam"/>
</dbReference>
<dbReference type="PRINTS" id="PR00080">
    <property type="entry name" value="SDRFAMILY"/>
</dbReference>